<dbReference type="Pfam" id="PF05903">
    <property type="entry name" value="Peptidase_C97"/>
    <property type="match status" value="1"/>
</dbReference>
<evidence type="ECO:0000313" key="8">
    <source>
        <dbReference type="EnsemblFungi" id="MAPG_07421T0"/>
    </source>
</evidence>
<dbReference type="PROSITE" id="PS51858">
    <property type="entry name" value="PPPDE"/>
    <property type="match status" value="1"/>
</dbReference>
<dbReference type="PANTHER" id="PTHR12378:SF7">
    <property type="entry name" value="DESUMOYLATING ISOPEPTIDASE 1"/>
    <property type="match status" value="1"/>
</dbReference>
<dbReference type="OrthoDB" id="21221at2759"/>
<dbReference type="PROSITE" id="PS00194">
    <property type="entry name" value="THIOREDOXIN_1"/>
    <property type="match status" value="1"/>
</dbReference>
<dbReference type="Gene3D" id="3.90.1720.30">
    <property type="entry name" value="PPPDE domains"/>
    <property type="match status" value="1"/>
</dbReference>
<dbReference type="InterPro" id="IPR013535">
    <property type="entry name" value="PUL_dom"/>
</dbReference>
<reference evidence="8" key="5">
    <citation type="submission" date="2015-06" db="UniProtKB">
        <authorList>
            <consortium name="EnsemblFungi"/>
        </authorList>
    </citation>
    <scope>IDENTIFICATION</scope>
    <source>
        <strain evidence="8">ATCC 64411</strain>
    </source>
</reference>
<dbReference type="Gene3D" id="1.25.10.10">
    <property type="entry name" value="Leucine-rich Repeat Variant"/>
    <property type="match status" value="1"/>
</dbReference>
<keyword evidence="9" id="KW-1185">Reference proteome</keyword>
<dbReference type="GO" id="GO:0008233">
    <property type="term" value="F:peptidase activity"/>
    <property type="evidence" value="ECO:0007669"/>
    <property type="project" value="UniProtKB-KW"/>
</dbReference>
<evidence type="ECO:0000256" key="1">
    <source>
        <dbReference type="ARBA" id="ARBA00008140"/>
    </source>
</evidence>
<dbReference type="SMART" id="SM01179">
    <property type="entry name" value="DUF862"/>
    <property type="match status" value="1"/>
</dbReference>
<dbReference type="OMA" id="VTLQMAC"/>
<dbReference type="PROSITE" id="PS51352">
    <property type="entry name" value="THIOREDOXIN_2"/>
    <property type="match status" value="1"/>
</dbReference>
<dbReference type="Proteomes" id="UP000011715">
    <property type="component" value="Unassembled WGS sequence"/>
</dbReference>
<accession>A0A0C4E4M4</accession>
<protein>
    <recommendedName>
        <fullName evidence="10">Thioredoxin</fullName>
    </recommendedName>
</protein>
<feature type="domain" description="PUL" evidence="5">
    <location>
        <begin position="297"/>
        <end position="580"/>
    </location>
</feature>
<dbReference type="Pfam" id="PF00085">
    <property type="entry name" value="Thioredoxin"/>
    <property type="match status" value="1"/>
</dbReference>
<dbReference type="PROSITE" id="PS51396">
    <property type="entry name" value="PUL"/>
    <property type="match status" value="1"/>
</dbReference>
<feature type="domain" description="PPPDE" evidence="6">
    <location>
        <begin position="1"/>
        <end position="141"/>
    </location>
</feature>
<dbReference type="EnsemblFungi" id="MAPG_07421T0">
    <property type="protein sequence ID" value="MAPG_07421T0"/>
    <property type="gene ID" value="MAPG_07421"/>
</dbReference>
<name>A0A0C4E4M4_MAGP6</name>
<dbReference type="STRING" id="644358.A0A0C4E4M4"/>
<evidence type="ECO:0000313" key="9">
    <source>
        <dbReference type="Proteomes" id="UP000011715"/>
    </source>
</evidence>
<dbReference type="InterPro" id="IPR042266">
    <property type="entry name" value="PPPDE_sf"/>
</dbReference>
<comment type="similarity">
    <text evidence="1">Belongs to the DeSI family.</text>
</comment>
<dbReference type="InterPro" id="IPR036249">
    <property type="entry name" value="Thioredoxin-like_sf"/>
</dbReference>
<dbReference type="eggNOG" id="KOG0324">
    <property type="taxonomic scope" value="Eukaryota"/>
</dbReference>
<reference evidence="9" key="2">
    <citation type="submission" date="2010-05" db="EMBL/GenBank/DDBJ databases">
        <title>The genome sequence of Magnaporthe poae strain ATCC 64411.</title>
        <authorList>
            <person name="Ma L.-J."/>
            <person name="Dead R."/>
            <person name="Young S."/>
            <person name="Zeng Q."/>
            <person name="Koehrsen M."/>
            <person name="Alvarado L."/>
            <person name="Berlin A."/>
            <person name="Chapman S.B."/>
            <person name="Chen Z."/>
            <person name="Freedman E."/>
            <person name="Gellesch M."/>
            <person name="Goldberg J."/>
            <person name="Griggs A."/>
            <person name="Gujja S."/>
            <person name="Heilman E.R."/>
            <person name="Heiman D."/>
            <person name="Hepburn T."/>
            <person name="Howarth C."/>
            <person name="Jen D."/>
            <person name="Larson L."/>
            <person name="Mehta T."/>
            <person name="Neiman D."/>
            <person name="Pearson M."/>
            <person name="Roberts A."/>
            <person name="Saif S."/>
            <person name="Shea T."/>
            <person name="Shenoy N."/>
            <person name="Sisk P."/>
            <person name="Stolte C."/>
            <person name="Sykes S."/>
            <person name="Walk T."/>
            <person name="White J."/>
            <person name="Yandava C."/>
            <person name="Haas B."/>
            <person name="Nusbaum C."/>
            <person name="Birren B."/>
        </authorList>
    </citation>
    <scope>NUCLEOTIDE SEQUENCE [LARGE SCALE GENOMIC DNA]</scope>
    <source>
        <strain evidence="9">ATCC 64411 / 73-15</strain>
    </source>
</reference>
<dbReference type="EMBL" id="GL876971">
    <property type="protein sequence ID" value="KLU88435.1"/>
    <property type="molecule type" value="Genomic_DNA"/>
</dbReference>
<dbReference type="AlphaFoldDB" id="A0A0C4E4M4"/>
<reference evidence="8" key="4">
    <citation type="journal article" date="2015" name="G3 (Bethesda)">
        <title>Genome sequences of three phytopathogenic species of the Magnaporthaceae family of fungi.</title>
        <authorList>
            <person name="Okagaki L.H."/>
            <person name="Nunes C.C."/>
            <person name="Sailsbery J."/>
            <person name="Clay B."/>
            <person name="Brown D."/>
            <person name="John T."/>
            <person name="Oh Y."/>
            <person name="Young N."/>
            <person name="Fitzgerald M."/>
            <person name="Haas B.J."/>
            <person name="Zeng Q."/>
            <person name="Young S."/>
            <person name="Adiconis X."/>
            <person name="Fan L."/>
            <person name="Levin J.Z."/>
            <person name="Mitchell T.K."/>
            <person name="Okubara P.A."/>
            <person name="Farman M.L."/>
            <person name="Kohn L.M."/>
            <person name="Birren B."/>
            <person name="Ma L.-J."/>
            <person name="Dean R.A."/>
        </authorList>
    </citation>
    <scope>NUCLEOTIDE SEQUENCE</scope>
    <source>
        <strain evidence="8">ATCC 64411 / 73-15</strain>
    </source>
</reference>
<dbReference type="GO" id="GO:0070646">
    <property type="term" value="P:protein modification by small protein removal"/>
    <property type="evidence" value="ECO:0007669"/>
    <property type="project" value="TreeGrafter"/>
</dbReference>
<dbReference type="InterPro" id="IPR011989">
    <property type="entry name" value="ARM-like"/>
</dbReference>
<evidence type="ECO:0000313" key="7">
    <source>
        <dbReference type="EMBL" id="KLU88435.1"/>
    </source>
</evidence>
<dbReference type="GO" id="GO:0006508">
    <property type="term" value="P:proteolysis"/>
    <property type="evidence" value="ECO:0007669"/>
    <property type="project" value="UniProtKB-KW"/>
</dbReference>
<reference evidence="7" key="1">
    <citation type="submission" date="2010-05" db="EMBL/GenBank/DDBJ databases">
        <title>The Genome Sequence of Magnaporthe poae strain ATCC 64411.</title>
        <authorList>
            <consortium name="The Broad Institute Genome Sequencing Platform"/>
            <consortium name="Broad Institute Genome Sequencing Center for Infectious Disease"/>
            <person name="Ma L.-J."/>
            <person name="Dead R."/>
            <person name="Young S."/>
            <person name="Zeng Q."/>
            <person name="Koehrsen M."/>
            <person name="Alvarado L."/>
            <person name="Berlin A."/>
            <person name="Chapman S.B."/>
            <person name="Chen Z."/>
            <person name="Freedman E."/>
            <person name="Gellesch M."/>
            <person name="Goldberg J."/>
            <person name="Griggs A."/>
            <person name="Gujja S."/>
            <person name="Heilman E.R."/>
            <person name="Heiman D."/>
            <person name="Hepburn T."/>
            <person name="Howarth C."/>
            <person name="Jen D."/>
            <person name="Larson L."/>
            <person name="Mehta T."/>
            <person name="Neiman D."/>
            <person name="Pearson M."/>
            <person name="Roberts A."/>
            <person name="Saif S."/>
            <person name="Shea T."/>
            <person name="Shenoy N."/>
            <person name="Sisk P."/>
            <person name="Stolte C."/>
            <person name="Sykes S."/>
            <person name="Walk T."/>
            <person name="White J."/>
            <person name="Yandava C."/>
            <person name="Haas B."/>
            <person name="Nusbaum C."/>
            <person name="Birren B."/>
        </authorList>
    </citation>
    <scope>NUCLEOTIDE SEQUENCE</scope>
    <source>
        <strain evidence="7">ATCC 64411</strain>
    </source>
</reference>
<dbReference type="VEuPathDB" id="FungiDB:MAPG_07421"/>
<feature type="domain" description="Thioredoxin" evidence="4">
    <location>
        <begin position="158"/>
        <end position="281"/>
    </location>
</feature>
<evidence type="ECO:0000259" key="6">
    <source>
        <dbReference type="PROSITE" id="PS51858"/>
    </source>
</evidence>
<dbReference type="InterPro" id="IPR008580">
    <property type="entry name" value="PPPDE_dom"/>
</dbReference>
<keyword evidence="3" id="KW-0378">Hydrolase</keyword>
<evidence type="ECO:0000256" key="3">
    <source>
        <dbReference type="ARBA" id="ARBA00022801"/>
    </source>
</evidence>
<gene>
    <name evidence="7" type="ORF">MAPG_07421</name>
</gene>
<reference evidence="7" key="3">
    <citation type="submission" date="2011-03" db="EMBL/GenBank/DDBJ databases">
        <title>Annotation of Magnaporthe poae ATCC 64411.</title>
        <authorList>
            <person name="Ma L.-J."/>
            <person name="Dead R."/>
            <person name="Young S.K."/>
            <person name="Zeng Q."/>
            <person name="Gargeya S."/>
            <person name="Fitzgerald M."/>
            <person name="Haas B."/>
            <person name="Abouelleil A."/>
            <person name="Alvarado L."/>
            <person name="Arachchi H.M."/>
            <person name="Berlin A."/>
            <person name="Brown A."/>
            <person name="Chapman S.B."/>
            <person name="Chen Z."/>
            <person name="Dunbar C."/>
            <person name="Freedman E."/>
            <person name="Gearin G."/>
            <person name="Gellesch M."/>
            <person name="Goldberg J."/>
            <person name="Griggs A."/>
            <person name="Gujja S."/>
            <person name="Heiman D."/>
            <person name="Howarth C."/>
            <person name="Larson L."/>
            <person name="Lui A."/>
            <person name="MacDonald P.J.P."/>
            <person name="Mehta T."/>
            <person name="Montmayeur A."/>
            <person name="Murphy C."/>
            <person name="Neiman D."/>
            <person name="Pearson M."/>
            <person name="Priest M."/>
            <person name="Roberts A."/>
            <person name="Saif S."/>
            <person name="Shea T."/>
            <person name="Shenoy N."/>
            <person name="Sisk P."/>
            <person name="Stolte C."/>
            <person name="Sykes S."/>
            <person name="Yandava C."/>
            <person name="Wortman J."/>
            <person name="Nusbaum C."/>
            <person name="Birren B."/>
        </authorList>
    </citation>
    <scope>NUCLEOTIDE SEQUENCE</scope>
    <source>
        <strain evidence="7">ATCC 64411</strain>
    </source>
</reference>
<dbReference type="InterPro" id="IPR017937">
    <property type="entry name" value="Thioredoxin_CS"/>
</dbReference>
<evidence type="ECO:0000256" key="2">
    <source>
        <dbReference type="ARBA" id="ARBA00022670"/>
    </source>
</evidence>
<proteinExistence type="inferred from homology"/>
<organism evidence="8 9">
    <name type="scientific">Magnaporthiopsis poae (strain ATCC 64411 / 73-15)</name>
    <name type="common">Kentucky bluegrass fungus</name>
    <name type="synonym">Magnaporthe poae</name>
    <dbReference type="NCBI Taxonomy" id="644358"/>
    <lineage>
        <taxon>Eukaryota</taxon>
        <taxon>Fungi</taxon>
        <taxon>Dikarya</taxon>
        <taxon>Ascomycota</taxon>
        <taxon>Pezizomycotina</taxon>
        <taxon>Sordariomycetes</taxon>
        <taxon>Sordariomycetidae</taxon>
        <taxon>Magnaporthales</taxon>
        <taxon>Magnaporthaceae</taxon>
        <taxon>Magnaporthiopsis</taxon>
    </lineage>
</organism>
<dbReference type="EMBL" id="ADBL01001792">
    <property type="status" value="NOT_ANNOTATED_CDS"/>
    <property type="molecule type" value="Genomic_DNA"/>
</dbReference>
<dbReference type="PANTHER" id="PTHR12378">
    <property type="entry name" value="DESUMOYLATING ISOPEPTIDASE"/>
    <property type="match status" value="1"/>
</dbReference>
<keyword evidence="2" id="KW-0645">Protease</keyword>
<dbReference type="CDD" id="cd02947">
    <property type="entry name" value="TRX_family"/>
    <property type="match status" value="1"/>
</dbReference>
<evidence type="ECO:0000259" key="5">
    <source>
        <dbReference type="PROSITE" id="PS51396"/>
    </source>
</evidence>
<sequence length="590" mass="63397">MEVHVLIYDLSGGMARQMSLGMLGFQLDAIYHTSILLNGLEYVYDGHIVAIKPGSSHLGNPLDRELLGTTQLPMDVIETYLDSLRSVYTPEAYNLWRHNCNNFSNDFATFLVGKGIPDKIINMPAEVLESPFGRMLMPALDQQVRASKQQNGGGILGIQNGQQAGGSSAAASSFRVREVSNLSGLDALLSEARSSCAVVFFTSATCGPCRMLYPLYEELAEEVADKGLVIKADISIARDVATRYSITATPTFITFLKGEQENRWMGADASALRGNVRLLVQMAWLRHPHQSLRLPSLHKENPKPVLFTKVPPLPKLLAKMGTAGDDPAVQGVVKFIEARSKDGAAEAHLPDVAAFSAFVASSVESLSPDSLFPLVDILRCGLVDPRLSGCFAEEPDHKTVTALLTHVNGLGSSCPYPLRLVTLQAACNLFSSTLYWGPILSHAALRSQVILLISSSFLDEAHTSVRVAAASVLFNLAVVNGAGRRRGSGSNSNGGDLLSDDDQIELAASVVEAIAQEEESREALEGMLLALGHLVYRLPLDSELVDLMKALDAKTTVLGKKAKFKGMALIDEIGAELLGSVAKGSKTPAR</sequence>
<dbReference type="Gene3D" id="3.40.30.10">
    <property type="entry name" value="Glutaredoxin"/>
    <property type="match status" value="1"/>
</dbReference>
<dbReference type="Pfam" id="PF08324">
    <property type="entry name" value="PUL"/>
    <property type="match status" value="1"/>
</dbReference>
<dbReference type="eggNOG" id="KOG0907">
    <property type="taxonomic scope" value="Eukaryota"/>
</dbReference>
<dbReference type="SUPFAM" id="SSF52833">
    <property type="entry name" value="Thioredoxin-like"/>
    <property type="match status" value="1"/>
</dbReference>
<evidence type="ECO:0008006" key="10">
    <source>
        <dbReference type="Google" id="ProtNLM"/>
    </source>
</evidence>
<dbReference type="InterPro" id="IPR013766">
    <property type="entry name" value="Thioredoxin_domain"/>
</dbReference>
<evidence type="ECO:0000259" key="4">
    <source>
        <dbReference type="PROSITE" id="PS51352"/>
    </source>
</evidence>